<dbReference type="EMBL" id="KV442028">
    <property type="protein sequence ID" value="OAQ31656.1"/>
    <property type="molecule type" value="Genomic_DNA"/>
</dbReference>
<evidence type="ECO:0000313" key="3">
    <source>
        <dbReference type="Proteomes" id="UP000078512"/>
    </source>
</evidence>
<evidence type="ECO:0000256" key="1">
    <source>
        <dbReference type="SAM" id="MobiDB-lite"/>
    </source>
</evidence>
<keyword evidence="3" id="KW-1185">Reference proteome</keyword>
<reference evidence="2 3" key="1">
    <citation type="submission" date="2016-05" db="EMBL/GenBank/DDBJ databases">
        <title>Genome sequencing reveals origins of a unique bacterial endosymbiosis in the earliest lineages of terrestrial Fungi.</title>
        <authorList>
            <consortium name="DOE Joint Genome Institute"/>
            <person name="Uehling J."/>
            <person name="Gryganskyi A."/>
            <person name="Hameed K."/>
            <person name="Tschaplinski T."/>
            <person name="Misztal P."/>
            <person name="Wu S."/>
            <person name="Desiro A."/>
            <person name="Vande Pol N."/>
            <person name="Du Z.-Y."/>
            <person name="Zienkiewicz A."/>
            <person name="Zienkiewicz K."/>
            <person name="Morin E."/>
            <person name="Tisserant E."/>
            <person name="Splivallo R."/>
            <person name="Hainaut M."/>
            <person name="Henrissat B."/>
            <person name="Ohm R."/>
            <person name="Kuo A."/>
            <person name="Yan J."/>
            <person name="Lipzen A."/>
            <person name="Nolan M."/>
            <person name="Labutti K."/>
            <person name="Barry K."/>
            <person name="Goldstein A."/>
            <person name="Labbe J."/>
            <person name="Schadt C."/>
            <person name="Tuskan G."/>
            <person name="Grigoriev I."/>
            <person name="Martin F."/>
            <person name="Vilgalys R."/>
            <person name="Bonito G."/>
        </authorList>
    </citation>
    <scope>NUCLEOTIDE SEQUENCE [LARGE SCALE GENOMIC DNA]</scope>
    <source>
        <strain evidence="2 3">AG-77</strain>
    </source>
</reference>
<evidence type="ECO:0000313" key="2">
    <source>
        <dbReference type="EMBL" id="OAQ31656.1"/>
    </source>
</evidence>
<dbReference type="OrthoDB" id="2442421at2759"/>
<dbReference type="Proteomes" id="UP000078512">
    <property type="component" value="Unassembled WGS sequence"/>
</dbReference>
<feature type="compositionally biased region" description="Acidic residues" evidence="1">
    <location>
        <begin position="246"/>
        <end position="258"/>
    </location>
</feature>
<feature type="region of interest" description="Disordered" evidence="1">
    <location>
        <begin position="233"/>
        <end position="273"/>
    </location>
</feature>
<organism evidence="2 3">
    <name type="scientific">Linnemannia elongata AG-77</name>
    <dbReference type="NCBI Taxonomy" id="1314771"/>
    <lineage>
        <taxon>Eukaryota</taxon>
        <taxon>Fungi</taxon>
        <taxon>Fungi incertae sedis</taxon>
        <taxon>Mucoromycota</taxon>
        <taxon>Mortierellomycotina</taxon>
        <taxon>Mortierellomycetes</taxon>
        <taxon>Mortierellales</taxon>
        <taxon>Mortierellaceae</taxon>
        <taxon>Linnemannia</taxon>
    </lineage>
</organism>
<accession>A0A197K4P0</accession>
<gene>
    <name evidence="2" type="ORF">K457DRAFT_135822</name>
</gene>
<protein>
    <submittedName>
        <fullName evidence="2">Uncharacterized protein</fullName>
    </submittedName>
</protein>
<name>A0A197K4P0_9FUNG</name>
<dbReference type="AlphaFoldDB" id="A0A197K4P0"/>
<proteinExistence type="predicted"/>
<sequence>MESARKLQSMLSLSKATLRQAVLVGSPLNDEAGMTVLSMLESLGPVQIVIFQDELDMETWIAQVQESVPSSSSLTVLDRIEDFRRIIPGYDETSLGWLRSRQVTQLHQISVLHRVKLDDENSSILISPGIPDESATRHKTEDASRLVHMREAQNAVVQRFEVPNIKASLKFFPTERRRNDNFFSVSVDMIKRAFPKYDHIKRAAPQDIVVPQEPDPFRIRAYPDEILRVIYAEETQYQPGDTSEGGGDDDAMDDDDNDDHGGYETDGDDEYGIQTDAVVDYMTGMMEM</sequence>